<dbReference type="InterPro" id="IPR001025">
    <property type="entry name" value="BAH_dom"/>
</dbReference>
<evidence type="ECO:0000256" key="6">
    <source>
        <dbReference type="ARBA" id="ARBA00022737"/>
    </source>
</evidence>
<reference evidence="13 14" key="1">
    <citation type="submission" date="2016-07" db="EMBL/GenBank/DDBJ databases">
        <title>Draft genome of the white-rot fungus Obba rivulosa 3A-2.</title>
        <authorList>
            <consortium name="DOE Joint Genome Institute"/>
            <person name="Miettinen O."/>
            <person name="Riley R."/>
            <person name="Acob R."/>
            <person name="Barry K."/>
            <person name="Cullen D."/>
            <person name="De Vries R."/>
            <person name="Hainaut M."/>
            <person name="Hatakka A."/>
            <person name="Henrissat B."/>
            <person name="Hilden K."/>
            <person name="Kuo R."/>
            <person name="Labutti K."/>
            <person name="Lipzen A."/>
            <person name="Makela M.R."/>
            <person name="Sandor L."/>
            <person name="Spatafora J.W."/>
            <person name="Grigoriev I.V."/>
            <person name="Hibbett D.S."/>
        </authorList>
    </citation>
    <scope>NUCLEOTIDE SEQUENCE [LARGE SCALE GENOMIC DNA]</scope>
    <source>
        <strain evidence="13 14">3A-2</strain>
    </source>
</reference>
<feature type="non-terminal residue" evidence="13">
    <location>
        <position position="1"/>
    </location>
</feature>
<evidence type="ECO:0000313" key="14">
    <source>
        <dbReference type="Proteomes" id="UP000250043"/>
    </source>
</evidence>
<dbReference type="Gene3D" id="3.90.120.10">
    <property type="entry name" value="DNA Methylase, subunit A, domain 2"/>
    <property type="match status" value="1"/>
</dbReference>
<feature type="active site" evidence="9">
    <location>
        <position position="786"/>
    </location>
</feature>
<dbReference type="SUPFAM" id="SSF53335">
    <property type="entry name" value="S-adenosyl-L-methionine-dependent methyltransferases"/>
    <property type="match status" value="1"/>
</dbReference>
<dbReference type="EC" id="2.1.1.37" evidence="2"/>
<dbReference type="PROSITE" id="PS51038">
    <property type="entry name" value="BAH"/>
    <property type="match status" value="2"/>
</dbReference>
<proteinExistence type="inferred from homology"/>
<keyword evidence="5 9" id="KW-0949">S-adenosyl-L-methionine</keyword>
<dbReference type="GO" id="GO:0005634">
    <property type="term" value="C:nucleus"/>
    <property type="evidence" value="ECO:0007669"/>
    <property type="project" value="UniProtKB-SubCell"/>
</dbReference>
<dbReference type="InterPro" id="IPR050390">
    <property type="entry name" value="C5-Methyltransferase"/>
</dbReference>
<keyword evidence="4 9" id="KW-0808">Transferase</keyword>
<dbReference type="PROSITE" id="PS51679">
    <property type="entry name" value="SAM_MT_C5"/>
    <property type="match status" value="1"/>
</dbReference>
<name>A0A8E2AI90_9APHY</name>
<evidence type="ECO:0000256" key="11">
    <source>
        <dbReference type="SAM" id="MobiDB-lite"/>
    </source>
</evidence>
<dbReference type="Pfam" id="PF12047">
    <property type="entry name" value="DNMT1-RFD"/>
    <property type="match status" value="1"/>
</dbReference>
<dbReference type="NCBIfam" id="TIGR00675">
    <property type="entry name" value="dcm"/>
    <property type="match status" value="1"/>
</dbReference>
<dbReference type="InterPro" id="IPR029063">
    <property type="entry name" value="SAM-dependent_MTases_sf"/>
</dbReference>
<protein>
    <recommendedName>
        <fullName evidence="2">DNA (cytosine-5-)-methyltransferase</fullName>
        <ecNumber evidence="2">2.1.1.37</ecNumber>
    </recommendedName>
</protein>
<evidence type="ECO:0000256" key="4">
    <source>
        <dbReference type="ARBA" id="ARBA00022679"/>
    </source>
</evidence>
<organism evidence="13 14">
    <name type="scientific">Obba rivulosa</name>
    <dbReference type="NCBI Taxonomy" id="1052685"/>
    <lineage>
        <taxon>Eukaryota</taxon>
        <taxon>Fungi</taxon>
        <taxon>Dikarya</taxon>
        <taxon>Basidiomycota</taxon>
        <taxon>Agaricomycotina</taxon>
        <taxon>Agaricomycetes</taxon>
        <taxon>Polyporales</taxon>
        <taxon>Gelatoporiaceae</taxon>
        <taxon>Obba</taxon>
    </lineage>
</organism>
<keyword evidence="6" id="KW-0677">Repeat</keyword>
<dbReference type="GO" id="GO:0003677">
    <property type="term" value="F:DNA binding"/>
    <property type="evidence" value="ECO:0007669"/>
    <property type="project" value="UniProtKB-KW"/>
</dbReference>
<keyword evidence="8" id="KW-0539">Nucleus</keyword>
<evidence type="ECO:0000313" key="13">
    <source>
        <dbReference type="EMBL" id="OCH84951.1"/>
    </source>
</evidence>
<dbReference type="InterPro" id="IPR022702">
    <property type="entry name" value="Cytosine_MeTrfase1_RFD"/>
</dbReference>
<feature type="domain" description="BAH" evidence="12">
    <location>
        <begin position="353"/>
        <end position="482"/>
    </location>
</feature>
<dbReference type="GO" id="GO:0032259">
    <property type="term" value="P:methylation"/>
    <property type="evidence" value="ECO:0007669"/>
    <property type="project" value="UniProtKB-KW"/>
</dbReference>
<dbReference type="Gene3D" id="3.40.50.150">
    <property type="entry name" value="Vaccinia Virus protein VP39"/>
    <property type="match status" value="1"/>
</dbReference>
<evidence type="ECO:0000256" key="1">
    <source>
        <dbReference type="ARBA" id="ARBA00004123"/>
    </source>
</evidence>
<comment type="similarity">
    <text evidence="9 10">Belongs to the class I-like SAM-binding methyltransferase superfamily. C5-methyltransferase family.</text>
</comment>
<comment type="subcellular location">
    <subcellularLocation>
        <location evidence="1">Nucleus</location>
    </subcellularLocation>
</comment>
<dbReference type="InterPro" id="IPR043151">
    <property type="entry name" value="BAH_sf"/>
</dbReference>
<dbReference type="InterPro" id="IPR001525">
    <property type="entry name" value="C5_MeTfrase"/>
</dbReference>
<evidence type="ECO:0000256" key="8">
    <source>
        <dbReference type="ARBA" id="ARBA00023242"/>
    </source>
</evidence>
<dbReference type="Pfam" id="PF01426">
    <property type="entry name" value="BAH"/>
    <property type="match status" value="1"/>
</dbReference>
<evidence type="ECO:0000256" key="2">
    <source>
        <dbReference type="ARBA" id="ARBA00011975"/>
    </source>
</evidence>
<evidence type="ECO:0000256" key="5">
    <source>
        <dbReference type="ARBA" id="ARBA00022691"/>
    </source>
</evidence>
<dbReference type="Gene3D" id="2.30.30.490">
    <property type="match status" value="2"/>
</dbReference>
<dbReference type="PANTHER" id="PTHR10629:SF52">
    <property type="entry name" value="DNA (CYTOSINE-5)-METHYLTRANSFERASE 1"/>
    <property type="match status" value="1"/>
</dbReference>
<dbReference type="AlphaFoldDB" id="A0A8E2AI90"/>
<dbReference type="Pfam" id="PF00145">
    <property type="entry name" value="DNA_methylase"/>
    <property type="match status" value="1"/>
</dbReference>
<gene>
    <name evidence="13" type="ORF">OBBRIDRAFT_861555</name>
</gene>
<keyword evidence="7" id="KW-0238">DNA-binding</keyword>
<evidence type="ECO:0000256" key="9">
    <source>
        <dbReference type="PROSITE-ProRule" id="PRU01016"/>
    </source>
</evidence>
<evidence type="ECO:0000256" key="10">
    <source>
        <dbReference type="RuleBase" id="RU000416"/>
    </source>
</evidence>
<dbReference type="GO" id="GO:0044027">
    <property type="term" value="P:negative regulation of gene expression via chromosomal CpG island methylation"/>
    <property type="evidence" value="ECO:0007669"/>
    <property type="project" value="TreeGrafter"/>
</dbReference>
<dbReference type="PRINTS" id="PR00105">
    <property type="entry name" value="C5METTRFRASE"/>
</dbReference>
<dbReference type="EMBL" id="KV722619">
    <property type="protein sequence ID" value="OCH84951.1"/>
    <property type="molecule type" value="Genomic_DNA"/>
</dbReference>
<keyword evidence="3 9" id="KW-0489">Methyltransferase</keyword>
<dbReference type="PANTHER" id="PTHR10629">
    <property type="entry name" value="CYTOSINE-SPECIFIC METHYLTRANSFERASE"/>
    <property type="match status" value="1"/>
</dbReference>
<keyword evidence="14" id="KW-1185">Reference proteome</keyword>
<feature type="region of interest" description="Disordered" evidence="11">
    <location>
        <begin position="226"/>
        <end position="251"/>
    </location>
</feature>
<dbReference type="OrthoDB" id="5376140at2759"/>
<evidence type="ECO:0000256" key="3">
    <source>
        <dbReference type="ARBA" id="ARBA00022603"/>
    </source>
</evidence>
<accession>A0A8E2AI90</accession>
<sequence>YKPDPEDLSERADLVIYGEDRGEDEDPTLKPVRILSDFCIFDPNHDMEVVSLDLLQQSDGVAGRHFEAAGLVSPEFLNEEDEGQEDGIDESQDFNFQRLRTSAILNFSFDYSKPDDPVYIQTEFSYYKLTFPSKIYRQCFADFLRPHRVAQLVICSALEDPDLSYNQFCATHLNLRDVNVGIMLQQADITAATAVIRTALEELEDGAQIVTKPLLKHILRGERPLSFNNRRRDQRNPTAKTRPPPRRPWHAGDLDLLVLRPENQTRTHVTPSIARLAEGLFGERLVVVGPRPKPIDNPSGTDVARKKARNLLWNMICECHKREQVTKHTRNVVFQRGNQIRDHHFKAVTVDGMEYKVGDVVLVRAGGFKSRRIPALPLKRDSLPEDAILADYFWFAKILYIDQLRTQFHVQWYEHSSKTMLQELGNPRELFLWNGCDDVDIRLVLGNIPVHHNCADQSTVGPSEYFCNLLYDPNDASFTGLEDSEFSAIAAASAPPDNCPICLVNMQKQQDQGGRIVTNGIVWQGINYHVGDYVLIRTDEGPADIGQIERIMESDIRAVRHTIAQLGICILGRVSDIMHICPATVLKDERHLFLTDIKLQVPVERIVQRCFVVQPETRQDLRSWLDASPYHFFVRYKFADLKPGSWAKKTKLSSNKVTGCKQCMVENEGAIAEESEFLSASRRRPLRALDLFGGVGAFGLGIESSGSTKVTHAIEISPSAARTLKQNSPGTIVYNQCANVVLQYAIKKQTLSDQDIEIPKIIDGSQDLPPPPKPGEIDVLIAGFPCQPHSTLNMFQKANDRKSHLILTLMAYVDYYKPKYVFLENVRGFLNYALKAVQANRHRVEGGVKQGGLQWLATAFIELGFQLRYGLLQAAHYGTPQSRIRFFLTASRRGLPLPLFPEPTHYFPVKDGLQIKFPDSESASAVRTANGVAPFRFVSIEDAIADLPPFHWSASTRTSEEPEQQVMELECKPKKPYCGLSGPQVEYYTQPRTSFQAKCRERPTADLQHYTRVLKCETIERVINIPLNPKADYRSLPVYLHEWQFSDPSSAVARNGFRPGMYGRLDAQAWFHTTVTNVEPTAKQSWVLHPWCKRVVTVRELARSQGFPDHFVFYAPESNVKTMQRQIGNAVPLPVGAAFGRELGKALLKKWKRETEEAILIE</sequence>
<evidence type="ECO:0000259" key="12">
    <source>
        <dbReference type="PROSITE" id="PS51038"/>
    </source>
</evidence>
<dbReference type="GO" id="GO:0003682">
    <property type="term" value="F:chromatin binding"/>
    <property type="evidence" value="ECO:0007669"/>
    <property type="project" value="InterPro"/>
</dbReference>
<evidence type="ECO:0000256" key="7">
    <source>
        <dbReference type="ARBA" id="ARBA00023125"/>
    </source>
</evidence>
<feature type="domain" description="BAH" evidence="12">
    <location>
        <begin position="526"/>
        <end position="649"/>
    </location>
</feature>
<dbReference type="SMART" id="SM00439">
    <property type="entry name" value="BAH"/>
    <property type="match status" value="2"/>
</dbReference>
<dbReference type="GO" id="GO:0003886">
    <property type="term" value="F:DNA (cytosine-5-)-methyltransferase activity"/>
    <property type="evidence" value="ECO:0007669"/>
    <property type="project" value="UniProtKB-EC"/>
</dbReference>
<dbReference type="Proteomes" id="UP000250043">
    <property type="component" value="Unassembled WGS sequence"/>
</dbReference>